<sequence length="448" mass="49480">MARSKCWVEMRTGLLPILFLLLIPGGGGVYSQTAVAGPAATCPILKKEKSIISNRLTKAVGTLLKDSAGVGSNAKYSGAVALVVYKGNVIYHQAVGQAQQMWLDEKGRLVEHESPRLMQPDTLFDLASVTKVAATTTALMRLVSEGQLSLDDTLGEHLPEMVGTDKADITLRQLLTHRSGLWQWQPSWLFLNEQKPDVVDYLAGLPRRYPIGERRAYSDFGFILLGKVIERVTAVTLDQYVSRHIYQPLGMADTQYRPPARLKQRIAATSHGNPFERKMIKTGKPYPMARPIPDEQEFDYRQYTLVGEANDGNAYYGLNGVAGHAGLFSTAGDLAILGQTLINGGCYGKARITDRETVKVFFQTPFDDNQAHGYWASTSPDGAKVYWHPGFTGTQFLIQPQDELVVILLTNRQHPALPDKTEGYPSVKPVWQAVLDRVYSVLALSENG</sequence>
<dbReference type="KEGG" id="salh:HMF8227_00211"/>
<organism evidence="3 4">
    <name type="scientific">Saliniradius amylolyticus</name>
    <dbReference type="NCBI Taxonomy" id="2183582"/>
    <lineage>
        <taxon>Bacteria</taxon>
        <taxon>Pseudomonadati</taxon>
        <taxon>Pseudomonadota</taxon>
        <taxon>Gammaproteobacteria</taxon>
        <taxon>Alteromonadales</taxon>
        <taxon>Alteromonadaceae</taxon>
        <taxon>Saliniradius</taxon>
    </lineage>
</organism>
<evidence type="ECO:0000256" key="1">
    <source>
        <dbReference type="ARBA" id="ARBA00022801"/>
    </source>
</evidence>
<evidence type="ECO:0000313" key="3">
    <source>
        <dbReference type="EMBL" id="AWL10719.1"/>
    </source>
</evidence>
<dbReference type="GO" id="GO:0008745">
    <property type="term" value="F:N-acetylmuramoyl-L-alanine amidase activity"/>
    <property type="evidence" value="ECO:0007669"/>
    <property type="project" value="UniProtKB-EC"/>
</dbReference>
<dbReference type="InterPro" id="IPR001466">
    <property type="entry name" value="Beta-lactam-related"/>
</dbReference>
<protein>
    <submittedName>
        <fullName evidence="3">N-acetylmuramoyl-L-alanine amidase</fullName>
        <ecNumber evidence="3">3.5.1.28</ecNumber>
    </submittedName>
</protein>
<dbReference type="EMBL" id="CP029347">
    <property type="protein sequence ID" value="AWL10719.1"/>
    <property type="molecule type" value="Genomic_DNA"/>
</dbReference>
<dbReference type="PANTHER" id="PTHR43283">
    <property type="entry name" value="BETA-LACTAMASE-RELATED"/>
    <property type="match status" value="1"/>
</dbReference>
<feature type="domain" description="Beta-lactamase-related" evidence="2">
    <location>
        <begin position="75"/>
        <end position="419"/>
    </location>
</feature>
<dbReference type="SUPFAM" id="SSF56601">
    <property type="entry name" value="beta-lactamase/transpeptidase-like"/>
    <property type="match status" value="1"/>
</dbReference>
<keyword evidence="1 3" id="KW-0378">Hydrolase</keyword>
<dbReference type="Pfam" id="PF00144">
    <property type="entry name" value="Beta-lactamase"/>
    <property type="match status" value="1"/>
</dbReference>
<evidence type="ECO:0000259" key="2">
    <source>
        <dbReference type="Pfam" id="PF00144"/>
    </source>
</evidence>
<name>A0A2S2DZD9_9ALTE</name>
<dbReference type="Gene3D" id="3.40.710.10">
    <property type="entry name" value="DD-peptidase/beta-lactamase superfamily"/>
    <property type="match status" value="1"/>
</dbReference>
<dbReference type="InterPro" id="IPR050789">
    <property type="entry name" value="Diverse_Enzym_Activities"/>
</dbReference>
<dbReference type="Proteomes" id="UP000245728">
    <property type="component" value="Chromosome"/>
</dbReference>
<evidence type="ECO:0000313" key="4">
    <source>
        <dbReference type="Proteomes" id="UP000245728"/>
    </source>
</evidence>
<proteinExistence type="predicted"/>
<dbReference type="EC" id="3.5.1.28" evidence="3"/>
<dbReference type="AlphaFoldDB" id="A0A2S2DZD9"/>
<gene>
    <name evidence="3" type="primary">cwlA</name>
    <name evidence="3" type="ORF">HMF8227_00211</name>
</gene>
<keyword evidence="4" id="KW-1185">Reference proteome</keyword>
<reference evidence="3 4" key="1">
    <citation type="submission" date="2018-05" db="EMBL/GenBank/DDBJ databases">
        <title>Salinimonas sp. HMF8227 Genome sequencing and assembly.</title>
        <authorList>
            <person name="Kang H."/>
            <person name="Kang J."/>
            <person name="Cha I."/>
            <person name="Kim H."/>
            <person name="Joh K."/>
        </authorList>
    </citation>
    <scope>NUCLEOTIDE SEQUENCE [LARGE SCALE GENOMIC DNA]</scope>
    <source>
        <strain evidence="3 4">HMF8227</strain>
    </source>
</reference>
<dbReference type="InterPro" id="IPR012338">
    <property type="entry name" value="Beta-lactam/transpept-like"/>
</dbReference>
<accession>A0A2S2DZD9</accession>
<dbReference type="PANTHER" id="PTHR43283:SF11">
    <property type="entry name" value="BETA-LACTAMASE-RELATED DOMAIN-CONTAINING PROTEIN"/>
    <property type="match status" value="1"/>
</dbReference>